<dbReference type="GeneID" id="36591437"/>
<evidence type="ECO:0000313" key="3">
    <source>
        <dbReference type="Proteomes" id="UP000235371"/>
    </source>
</evidence>
<reference evidence="2 3" key="1">
    <citation type="submission" date="2016-04" db="EMBL/GenBank/DDBJ databases">
        <title>A degradative enzymes factory behind the ericoid mycorrhizal symbiosis.</title>
        <authorList>
            <consortium name="DOE Joint Genome Institute"/>
            <person name="Martino E."/>
            <person name="Morin E."/>
            <person name="Grelet G."/>
            <person name="Kuo A."/>
            <person name="Kohler A."/>
            <person name="Daghino S."/>
            <person name="Barry K."/>
            <person name="Choi C."/>
            <person name="Cichocki N."/>
            <person name="Clum A."/>
            <person name="Copeland A."/>
            <person name="Hainaut M."/>
            <person name="Haridas S."/>
            <person name="Labutti K."/>
            <person name="Lindquist E."/>
            <person name="Lipzen A."/>
            <person name="Khouja H.-R."/>
            <person name="Murat C."/>
            <person name="Ohm R."/>
            <person name="Olson A."/>
            <person name="Spatafora J."/>
            <person name="Veneault-Fourrey C."/>
            <person name="Henrissat B."/>
            <person name="Grigoriev I."/>
            <person name="Martin F."/>
            <person name="Perotto S."/>
        </authorList>
    </citation>
    <scope>NUCLEOTIDE SEQUENCE [LARGE SCALE GENOMIC DNA]</scope>
    <source>
        <strain evidence="2 3">E</strain>
    </source>
</reference>
<evidence type="ECO:0000313" key="2">
    <source>
        <dbReference type="EMBL" id="PMD57957.1"/>
    </source>
</evidence>
<gene>
    <name evidence="2" type="ORF">K444DRAFT_631436</name>
</gene>
<evidence type="ECO:0000259" key="1">
    <source>
        <dbReference type="Pfam" id="PF06985"/>
    </source>
</evidence>
<protein>
    <submittedName>
        <fullName evidence="2">HET-domain-containing protein</fullName>
    </submittedName>
</protein>
<dbReference type="AlphaFoldDB" id="A0A2J6T4K6"/>
<dbReference type="InterPro" id="IPR052895">
    <property type="entry name" value="HetReg/Transcr_Mod"/>
</dbReference>
<dbReference type="PANTHER" id="PTHR24148:SF73">
    <property type="entry name" value="HET DOMAIN PROTEIN (AFU_ORTHOLOGUE AFUA_8G01020)"/>
    <property type="match status" value="1"/>
</dbReference>
<sequence>MDFQYDSALDNKDEKKIRLLQILPPKEAPSFSVTPEFVLTTHNISEVPKYQALSYTWGPPEDGIEAYKCEKKTILINGGLFLVLSNLMDALCHILQAWDSADPVPHIWINAICINQQNPIERGLQVQFMSEIYQTASQVLIWLGKSNMESRTAFDFIRKQGDLSRIAYQQCMQNNSGLYASVFHALCQVLNRRWFTRIWTLQEFAFASGFDGPLMICGRDRLQWRLFYILGYVDNEFRNRYLEEKHSGPLAGHFWKAQEYWSIVSTLHKMRQDIGIGSGYHLPYLLQATRYFASTDPRDRVYALLGLAEGEYRRELKVVYEDNVDDSDDVYVKVYINAVKCSIEIDNSLNIVALQTLQKKIKGLPSWVPDFSLTNIRGYSHLLPQDLEVPQMKSRLPKGFWAQYLASGRSQPLIRFSANNRHLSIKGVKFGRVCEVIGPFNSLESYLQKVQQCTSRAALRRLPRGHPHRGLHYLCYRSRASIWRVLVANKDETGHVPAPNWYEDVIKAMLSGGHITDALGVNRTKTELPHLALVQKSLAAAISDRKFFRTDFGFVGIGPDNIKNGDL</sequence>
<dbReference type="EMBL" id="KZ613838">
    <property type="protein sequence ID" value="PMD57957.1"/>
    <property type="molecule type" value="Genomic_DNA"/>
</dbReference>
<dbReference type="InterPro" id="IPR010730">
    <property type="entry name" value="HET"/>
</dbReference>
<accession>A0A2J6T4K6</accession>
<name>A0A2J6T4K6_9HELO</name>
<dbReference type="STRING" id="1095630.A0A2J6T4K6"/>
<feature type="domain" description="Heterokaryon incompatibility" evidence="1">
    <location>
        <begin position="50"/>
        <end position="203"/>
    </location>
</feature>
<dbReference type="OrthoDB" id="3553147at2759"/>
<proteinExistence type="predicted"/>
<dbReference type="Pfam" id="PF06985">
    <property type="entry name" value="HET"/>
    <property type="match status" value="1"/>
</dbReference>
<dbReference type="PANTHER" id="PTHR24148">
    <property type="entry name" value="ANKYRIN REPEAT DOMAIN-CONTAINING PROTEIN 39 HOMOLOG-RELATED"/>
    <property type="match status" value="1"/>
</dbReference>
<dbReference type="Proteomes" id="UP000235371">
    <property type="component" value="Unassembled WGS sequence"/>
</dbReference>
<organism evidence="2 3">
    <name type="scientific">Hyaloscypha bicolor E</name>
    <dbReference type="NCBI Taxonomy" id="1095630"/>
    <lineage>
        <taxon>Eukaryota</taxon>
        <taxon>Fungi</taxon>
        <taxon>Dikarya</taxon>
        <taxon>Ascomycota</taxon>
        <taxon>Pezizomycotina</taxon>
        <taxon>Leotiomycetes</taxon>
        <taxon>Helotiales</taxon>
        <taxon>Hyaloscyphaceae</taxon>
        <taxon>Hyaloscypha</taxon>
        <taxon>Hyaloscypha bicolor</taxon>
    </lineage>
</organism>
<dbReference type="InParanoid" id="A0A2J6T4K6"/>
<dbReference type="RefSeq" id="XP_024734861.1">
    <property type="nucleotide sequence ID" value="XM_024883360.1"/>
</dbReference>
<keyword evidence="3" id="KW-1185">Reference proteome</keyword>